<organism evidence="8 9">
    <name type="scientific">Peredibacter starrii</name>
    <dbReference type="NCBI Taxonomy" id="28202"/>
    <lineage>
        <taxon>Bacteria</taxon>
        <taxon>Pseudomonadati</taxon>
        <taxon>Bdellovibrionota</taxon>
        <taxon>Bacteriovoracia</taxon>
        <taxon>Bacteriovoracales</taxon>
        <taxon>Bacteriovoracaceae</taxon>
        <taxon>Peredibacter</taxon>
    </lineage>
</organism>
<feature type="domain" description="EamA" evidence="7">
    <location>
        <begin position="6"/>
        <end position="136"/>
    </location>
</feature>
<evidence type="ECO:0000256" key="2">
    <source>
        <dbReference type="ARBA" id="ARBA00007362"/>
    </source>
</evidence>
<evidence type="ECO:0000256" key="5">
    <source>
        <dbReference type="ARBA" id="ARBA00023136"/>
    </source>
</evidence>
<feature type="transmembrane region" description="Helical" evidence="6">
    <location>
        <begin position="208"/>
        <end position="229"/>
    </location>
</feature>
<feature type="transmembrane region" description="Helical" evidence="6">
    <location>
        <begin position="29"/>
        <end position="49"/>
    </location>
</feature>
<evidence type="ECO:0000259" key="7">
    <source>
        <dbReference type="Pfam" id="PF00892"/>
    </source>
</evidence>
<keyword evidence="4 6" id="KW-1133">Transmembrane helix</keyword>
<feature type="transmembrane region" description="Helical" evidence="6">
    <location>
        <begin position="241"/>
        <end position="260"/>
    </location>
</feature>
<reference evidence="8 9" key="1">
    <citation type="submission" date="2023-11" db="EMBL/GenBank/DDBJ databases">
        <title>Peredibacter starrii A3.12.</title>
        <authorList>
            <person name="Mitchell R.J."/>
        </authorList>
    </citation>
    <scope>NUCLEOTIDE SEQUENCE [LARGE SCALE GENOMIC DNA]</scope>
    <source>
        <strain evidence="8 9">A3.12</strain>
    </source>
</reference>
<dbReference type="InterPro" id="IPR037185">
    <property type="entry name" value="EmrE-like"/>
</dbReference>
<feature type="transmembrane region" description="Helical" evidence="6">
    <location>
        <begin position="178"/>
        <end position="196"/>
    </location>
</feature>
<keyword evidence="3 6" id="KW-0812">Transmembrane</keyword>
<dbReference type="InterPro" id="IPR000620">
    <property type="entry name" value="EamA_dom"/>
</dbReference>
<feature type="transmembrane region" description="Helical" evidence="6">
    <location>
        <begin position="5"/>
        <end position="23"/>
    </location>
</feature>
<feature type="transmembrane region" description="Helical" evidence="6">
    <location>
        <begin position="119"/>
        <end position="138"/>
    </location>
</feature>
<dbReference type="RefSeq" id="WP_321399460.1">
    <property type="nucleotide sequence ID" value="NZ_CP139487.1"/>
</dbReference>
<evidence type="ECO:0000256" key="3">
    <source>
        <dbReference type="ARBA" id="ARBA00022692"/>
    </source>
</evidence>
<dbReference type="EMBL" id="CP139487">
    <property type="protein sequence ID" value="WPU66848.1"/>
    <property type="molecule type" value="Genomic_DNA"/>
</dbReference>
<protein>
    <submittedName>
        <fullName evidence="8">EamA family transporter</fullName>
    </submittedName>
</protein>
<gene>
    <name evidence="8" type="ORF">SOO65_08810</name>
</gene>
<name>A0AAX4HUH6_9BACT</name>
<dbReference type="InterPro" id="IPR050638">
    <property type="entry name" value="AA-Vitamin_Transporters"/>
</dbReference>
<dbReference type="PANTHER" id="PTHR32322">
    <property type="entry name" value="INNER MEMBRANE TRANSPORTER"/>
    <property type="match status" value="1"/>
</dbReference>
<proteinExistence type="inferred from homology"/>
<dbReference type="KEGG" id="psti:SOO65_08810"/>
<feature type="domain" description="EamA" evidence="7">
    <location>
        <begin position="146"/>
        <end position="283"/>
    </location>
</feature>
<evidence type="ECO:0000256" key="4">
    <source>
        <dbReference type="ARBA" id="ARBA00022989"/>
    </source>
</evidence>
<accession>A0AAX4HUH6</accession>
<keyword evidence="9" id="KW-1185">Reference proteome</keyword>
<evidence type="ECO:0000256" key="6">
    <source>
        <dbReference type="SAM" id="Phobius"/>
    </source>
</evidence>
<comment type="subcellular location">
    <subcellularLocation>
        <location evidence="1">Membrane</location>
        <topology evidence="1">Multi-pass membrane protein</topology>
    </subcellularLocation>
</comment>
<comment type="similarity">
    <text evidence="2">Belongs to the EamA transporter family.</text>
</comment>
<keyword evidence="5 6" id="KW-0472">Membrane</keyword>
<dbReference type="GO" id="GO:0016020">
    <property type="term" value="C:membrane"/>
    <property type="evidence" value="ECO:0007669"/>
    <property type="project" value="UniProtKB-SubCell"/>
</dbReference>
<feature type="transmembrane region" description="Helical" evidence="6">
    <location>
        <begin position="144"/>
        <end position="166"/>
    </location>
</feature>
<evidence type="ECO:0000313" key="9">
    <source>
        <dbReference type="Proteomes" id="UP001324634"/>
    </source>
</evidence>
<dbReference type="AlphaFoldDB" id="A0AAX4HUH6"/>
<dbReference type="Pfam" id="PF00892">
    <property type="entry name" value="EamA"/>
    <property type="match status" value="2"/>
</dbReference>
<dbReference type="Proteomes" id="UP001324634">
    <property type="component" value="Chromosome"/>
</dbReference>
<evidence type="ECO:0000313" key="8">
    <source>
        <dbReference type="EMBL" id="WPU66848.1"/>
    </source>
</evidence>
<feature type="transmembrane region" description="Helical" evidence="6">
    <location>
        <begin position="266"/>
        <end position="284"/>
    </location>
</feature>
<evidence type="ECO:0000256" key="1">
    <source>
        <dbReference type="ARBA" id="ARBA00004141"/>
    </source>
</evidence>
<sequence length="299" mass="32595">MNIRIILSFAVIYIIWGSTFTAIKWGLDAFPPFLLSGMRFSLAGMVFFLIAKGRGIREMTGKEIRREMLVGFFLTLGNAGVCWAEQYISSGIAALIVGAIPVMFILFNWLGFEKKAPTISALIAFAIGLTGITLISLGDAEASNWKVIVALMLANCSWVTGSLIFRTSTSKAPYFPRASIQTLSGGMFIIFLSNVVGERSVNWGSLPISGILSVAYLALAGTILAYTCYSYLLRNVRTELTSTYALVNPMLAILFGVVWLKEPFTLKVAIAGGLILMSVVMVIYGDKLFPKPVPVNKKQ</sequence>
<dbReference type="PANTHER" id="PTHR32322:SF2">
    <property type="entry name" value="EAMA DOMAIN-CONTAINING PROTEIN"/>
    <property type="match status" value="1"/>
</dbReference>
<feature type="transmembrane region" description="Helical" evidence="6">
    <location>
        <begin position="92"/>
        <end position="112"/>
    </location>
</feature>
<dbReference type="SUPFAM" id="SSF103481">
    <property type="entry name" value="Multidrug resistance efflux transporter EmrE"/>
    <property type="match status" value="2"/>
</dbReference>
<feature type="transmembrane region" description="Helical" evidence="6">
    <location>
        <begin position="69"/>
        <end position="86"/>
    </location>
</feature>